<keyword evidence="4" id="KW-0812">Transmembrane</keyword>
<keyword evidence="4" id="KW-1133">Transmembrane helix</keyword>
<gene>
    <name evidence="6" type="ORF">B0T16DRAFT_324213</name>
</gene>
<dbReference type="CDD" id="cd17352">
    <property type="entry name" value="MFS_MCT_SLC16"/>
    <property type="match status" value="1"/>
</dbReference>
<sequence>MSYHHFSEKIPDTPGTLSSFPRTPDTISFPRSPEGLSPYGSQVALVPDRSDSEFGDDDLESRRPIPAPIGPPDDFPEGGTQGWLVAGGTAGIMFCTLGYANSFGVFQAYYIGNQLKDHSPDDISWIGSLQVFLVFAVGVLGGPIFDRYGAWVIRPAAVLYLISVMVTASCTQYWHFMIVQGVLSGITNSLLMFPAMAATPQYFNKKRGAAMGMAIAGSSLGAIVFPIVLSQLLDKIGFEWAVRTCGFIMMPILLFSAIVIKARLPPRQSNFFMLTAFRSPRYVTLISAVFFLFLAVFIPFFFLPTYGIYRGMHPTDAFYLVAIINASSIPGRIIPGILGDKLGSTNSLIGAGLSTGIIILCWPTAVSSGSIYAFSVFFGFTSGAIISAGSVVFTHCAPSPKDIGTYMGMGVAVSGIAILIGPPINGAMVNKFHSFDQASAFSGIMCLLGTGLALFAKHFTKEGVLGKV</sequence>
<evidence type="ECO:0000256" key="2">
    <source>
        <dbReference type="ARBA" id="ARBA00006727"/>
    </source>
</evidence>
<dbReference type="GO" id="GO:0016020">
    <property type="term" value="C:membrane"/>
    <property type="evidence" value="ECO:0007669"/>
    <property type="project" value="UniProtKB-SubCell"/>
</dbReference>
<proteinExistence type="inferred from homology"/>
<feature type="transmembrane region" description="Helical" evidence="4">
    <location>
        <begin position="123"/>
        <end position="145"/>
    </location>
</feature>
<feature type="transmembrane region" description="Helical" evidence="4">
    <location>
        <begin position="210"/>
        <end position="228"/>
    </location>
</feature>
<comment type="subcellular location">
    <subcellularLocation>
        <location evidence="1">Membrane</location>
        <topology evidence="1">Multi-pass membrane protein</topology>
    </subcellularLocation>
</comment>
<evidence type="ECO:0000259" key="5">
    <source>
        <dbReference type="PROSITE" id="PS50850"/>
    </source>
</evidence>
<dbReference type="InterPro" id="IPR011701">
    <property type="entry name" value="MFS"/>
</dbReference>
<evidence type="ECO:0000256" key="3">
    <source>
        <dbReference type="SAM" id="MobiDB-lite"/>
    </source>
</evidence>
<dbReference type="AlphaFoldDB" id="A0AA39YCX6"/>
<organism evidence="6 7">
    <name type="scientific">Cercophora newfieldiana</name>
    <dbReference type="NCBI Taxonomy" id="92897"/>
    <lineage>
        <taxon>Eukaryota</taxon>
        <taxon>Fungi</taxon>
        <taxon>Dikarya</taxon>
        <taxon>Ascomycota</taxon>
        <taxon>Pezizomycotina</taxon>
        <taxon>Sordariomycetes</taxon>
        <taxon>Sordariomycetidae</taxon>
        <taxon>Sordariales</taxon>
        <taxon>Lasiosphaeriaceae</taxon>
        <taxon>Cercophora</taxon>
    </lineage>
</organism>
<reference evidence="6" key="1">
    <citation type="submission" date="2023-06" db="EMBL/GenBank/DDBJ databases">
        <title>Genome-scale phylogeny and comparative genomics of the fungal order Sordariales.</title>
        <authorList>
            <consortium name="Lawrence Berkeley National Laboratory"/>
            <person name="Hensen N."/>
            <person name="Bonometti L."/>
            <person name="Westerberg I."/>
            <person name="Brannstrom I.O."/>
            <person name="Guillou S."/>
            <person name="Cros-Aarteil S."/>
            <person name="Calhoun S."/>
            <person name="Haridas S."/>
            <person name="Kuo A."/>
            <person name="Mondo S."/>
            <person name="Pangilinan J."/>
            <person name="Riley R."/>
            <person name="Labutti K."/>
            <person name="Andreopoulos B."/>
            <person name="Lipzen A."/>
            <person name="Chen C."/>
            <person name="Yanf M."/>
            <person name="Daum C."/>
            <person name="Ng V."/>
            <person name="Clum A."/>
            <person name="Steindorff A."/>
            <person name="Ohm R."/>
            <person name="Martin F."/>
            <person name="Silar P."/>
            <person name="Natvig D."/>
            <person name="Lalanne C."/>
            <person name="Gautier V."/>
            <person name="Ament-Velasquez S.L."/>
            <person name="Kruys A."/>
            <person name="Hutchinson M.I."/>
            <person name="Powell A.J."/>
            <person name="Barry K."/>
            <person name="Miller A.N."/>
            <person name="Grigoriev I.V."/>
            <person name="Debuchy R."/>
            <person name="Gladieux P."/>
            <person name="Thoren M.H."/>
            <person name="Johannesson H."/>
        </authorList>
    </citation>
    <scope>NUCLEOTIDE SEQUENCE</scope>
    <source>
        <strain evidence="6">SMH2532-1</strain>
    </source>
</reference>
<feature type="transmembrane region" description="Helical" evidence="4">
    <location>
        <begin position="182"/>
        <end position="203"/>
    </location>
</feature>
<dbReference type="InterPro" id="IPR020846">
    <property type="entry name" value="MFS_dom"/>
</dbReference>
<evidence type="ECO:0000313" key="7">
    <source>
        <dbReference type="Proteomes" id="UP001174936"/>
    </source>
</evidence>
<feature type="compositionally biased region" description="Basic and acidic residues" evidence="3">
    <location>
        <begin position="1"/>
        <end position="11"/>
    </location>
</feature>
<dbReference type="Gene3D" id="1.20.1250.20">
    <property type="entry name" value="MFS general substrate transporter like domains"/>
    <property type="match status" value="2"/>
</dbReference>
<dbReference type="PROSITE" id="PS50850">
    <property type="entry name" value="MFS"/>
    <property type="match status" value="1"/>
</dbReference>
<name>A0AA39YCX6_9PEZI</name>
<dbReference type="InterPro" id="IPR050327">
    <property type="entry name" value="Proton-linked_MCT"/>
</dbReference>
<feature type="transmembrane region" description="Helical" evidence="4">
    <location>
        <begin position="281"/>
        <end position="302"/>
    </location>
</feature>
<feature type="transmembrane region" description="Helical" evidence="4">
    <location>
        <begin position="347"/>
        <end position="365"/>
    </location>
</feature>
<feature type="transmembrane region" description="Helical" evidence="4">
    <location>
        <begin position="405"/>
        <end position="425"/>
    </location>
</feature>
<dbReference type="Proteomes" id="UP001174936">
    <property type="component" value="Unassembled WGS sequence"/>
</dbReference>
<feature type="transmembrane region" description="Helical" evidence="4">
    <location>
        <begin position="240"/>
        <end position="260"/>
    </location>
</feature>
<feature type="transmembrane region" description="Helical" evidence="4">
    <location>
        <begin position="317"/>
        <end position="335"/>
    </location>
</feature>
<dbReference type="PANTHER" id="PTHR11360">
    <property type="entry name" value="MONOCARBOXYLATE TRANSPORTER"/>
    <property type="match status" value="1"/>
</dbReference>
<feature type="transmembrane region" description="Helical" evidence="4">
    <location>
        <begin position="371"/>
        <end position="393"/>
    </location>
</feature>
<dbReference type="EMBL" id="JAULSV010000003">
    <property type="protein sequence ID" value="KAK0650019.1"/>
    <property type="molecule type" value="Genomic_DNA"/>
</dbReference>
<accession>A0AA39YCX6</accession>
<keyword evidence="4" id="KW-0472">Membrane</keyword>
<protein>
    <submittedName>
        <fullName evidence="6">Riboflavin transporter MCH5</fullName>
    </submittedName>
</protein>
<dbReference type="SUPFAM" id="SSF103473">
    <property type="entry name" value="MFS general substrate transporter"/>
    <property type="match status" value="1"/>
</dbReference>
<feature type="domain" description="Major facilitator superfamily (MFS) profile" evidence="5">
    <location>
        <begin position="281"/>
        <end position="468"/>
    </location>
</feature>
<dbReference type="InterPro" id="IPR036259">
    <property type="entry name" value="MFS_trans_sf"/>
</dbReference>
<dbReference type="Pfam" id="PF07690">
    <property type="entry name" value="MFS_1"/>
    <property type="match status" value="1"/>
</dbReference>
<keyword evidence="7" id="KW-1185">Reference proteome</keyword>
<evidence type="ECO:0000256" key="1">
    <source>
        <dbReference type="ARBA" id="ARBA00004141"/>
    </source>
</evidence>
<dbReference type="GO" id="GO:0022857">
    <property type="term" value="F:transmembrane transporter activity"/>
    <property type="evidence" value="ECO:0007669"/>
    <property type="project" value="InterPro"/>
</dbReference>
<feature type="transmembrane region" description="Helical" evidence="4">
    <location>
        <begin position="83"/>
        <end position="111"/>
    </location>
</feature>
<evidence type="ECO:0000256" key="4">
    <source>
        <dbReference type="SAM" id="Phobius"/>
    </source>
</evidence>
<comment type="caution">
    <text evidence="6">The sequence shown here is derived from an EMBL/GenBank/DDBJ whole genome shotgun (WGS) entry which is preliminary data.</text>
</comment>
<feature type="region of interest" description="Disordered" evidence="3">
    <location>
        <begin position="1"/>
        <end position="75"/>
    </location>
</feature>
<feature type="transmembrane region" description="Helical" evidence="4">
    <location>
        <begin position="437"/>
        <end position="456"/>
    </location>
</feature>
<comment type="similarity">
    <text evidence="2">Belongs to the major facilitator superfamily. Monocarboxylate porter (TC 2.A.1.13) family.</text>
</comment>
<evidence type="ECO:0000313" key="6">
    <source>
        <dbReference type="EMBL" id="KAK0650019.1"/>
    </source>
</evidence>
<dbReference type="PANTHER" id="PTHR11360:SF319">
    <property type="entry name" value="MAJOR FACILITATOR SUPERFAMILY (MFS) PROFILE DOMAIN-CONTAINING PROTEIN"/>
    <property type="match status" value="1"/>
</dbReference>